<dbReference type="GO" id="GO:0032259">
    <property type="term" value="P:methylation"/>
    <property type="evidence" value="ECO:0007669"/>
    <property type="project" value="UniProtKB-KW"/>
</dbReference>
<dbReference type="OrthoDB" id="9772751at2"/>
<dbReference type="GO" id="GO:0008757">
    <property type="term" value="F:S-adenosylmethionine-dependent methyltransferase activity"/>
    <property type="evidence" value="ECO:0007669"/>
    <property type="project" value="InterPro"/>
</dbReference>
<organism evidence="2 3">
    <name type="scientific">Gloeothece citriformis (strain PCC 7424)</name>
    <name type="common">Cyanothece sp. (strain PCC 7424)</name>
    <dbReference type="NCBI Taxonomy" id="65393"/>
    <lineage>
        <taxon>Bacteria</taxon>
        <taxon>Bacillati</taxon>
        <taxon>Cyanobacteriota</taxon>
        <taxon>Cyanophyceae</taxon>
        <taxon>Oscillatoriophycideae</taxon>
        <taxon>Chroococcales</taxon>
        <taxon>Aphanothecaceae</taxon>
        <taxon>Gloeothece</taxon>
        <taxon>Gloeothece citriformis</taxon>
    </lineage>
</organism>
<dbReference type="AlphaFoldDB" id="B7K8P3"/>
<feature type="domain" description="Methyltransferase type 11" evidence="1">
    <location>
        <begin position="38"/>
        <end position="133"/>
    </location>
</feature>
<dbReference type="KEGG" id="cyc:PCC7424_2834"/>
<protein>
    <submittedName>
        <fullName evidence="2">Methyltransferase type 11</fullName>
    </submittedName>
</protein>
<name>B7K8P3_GLOC7</name>
<dbReference type="EMBL" id="CP001291">
    <property type="protein sequence ID" value="ACK71241.1"/>
    <property type="molecule type" value="Genomic_DNA"/>
</dbReference>
<keyword evidence="3" id="KW-1185">Reference proteome</keyword>
<dbReference type="PANTHER" id="PTHR45036:SF1">
    <property type="entry name" value="METHYLTRANSFERASE LIKE 7A"/>
    <property type="match status" value="1"/>
</dbReference>
<accession>B7K8P3</accession>
<evidence type="ECO:0000259" key="1">
    <source>
        <dbReference type="Pfam" id="PF08241"/>
    </source>
</evidence>
<keyword evidence="2" id="KW-0808">Transferase</keyword>
<dbReference type="STRING" id="65393.PCC7424_2834"/>
<dbReference type="HOGENOM" id="CLU_037990_7_4_3"/>
<dbReference type="PANTHER" id="PTHR45036">
    <property type="entry name" value="METHYLTRANSFERASE LIKE 7B"/>
    <property type="match status" value="1"/>
</dbReference>
<dbReference type="InterPro" id="IPR013216">
    <property type="entry name" value="Methyltransf_11"/>
</dbReference>
<dbReference type="Pfam" id="PF08241">
    <property type="entry name" value="Methyltransf_11"/>
    <property type="match status" value="1"/>
</dbReference>
<proteinExistence type="predicted"/>
<dbReference type="Gene3D" id="3.40.50.150">
    <property type="entry name" value="Vaccinia Virus protein VP39"/>
    <property type="match status" value="1"/>
</dbReference>
<dbReference type="InterPro" id="IPR052356">
    <property type="entry name" value="Thiol_S-MT"/>
</dbReference>
<dbReference type="CDD" id="cd02440">
    <property type="entry name" value="AdoMet_MTases"/>
    <property type="match status" value="1"/>
</dbReference>
<dbReference type="SUPFAM" id="SSF53335">
    <property type="entry name" value="S-adenosyl-L-methionine-dependent methyltransferases"/>
    <property type="match status" value="1"/>
</dbReference>
<keyword evidence="2" id="KW-0489">Methyltransferase</keyword>
<sequence length="203" mass="23117">MGFYSNVILPRLMDLTMSDPQITEYRKQVLSEVSGEVLEIGFGTGLNLPHYPQNVEKITTIDVNEGMKTLAKKRIKSSSITVDNRVLNGENLAMKDETFDSVVSTWTLCSIAKVDQAIEEIYRVLKPGGKFFFIEHGLSDEPSIQFWQNRLNPLQKIIGDGCHLNRNIREIIEKKFTRVSLEEFYAPDIPKTHGYMYKGVAVK</sequence>
<dbReference type="Proteomes" id="UP000002384">
    <property type="component" value="Chromosome"/>
</dbReference>
<evidence type="ECO:0000313" key="2">
    <source>
        <dbReference type="EMBL" id="ACK71241.1"/>
    </source>
</evidence>
<reference evidence="3" key="1">
    <citation type="journal article" date="2011" name="MBio">
        <title>Novel metabolic attributes of the genus Cyanothece, comprising a group of unicellular nitrogen-fixing Cyanobacteria.</title>
        <authorList>
            <person name="Bandyopadhyay A."/>
            <person name="Elvitigala T."/>
            <person name="Welsh E."/>
            <person name="Stockel J."/>
            <person name="Liberton M."/>
            <person name="Min H."/>
            <person name="Sherman L.A."/>
            <person name="Pakrasi H.B."/>
        </authorList>
    </citation>
    <scope>NUCLEOTIDE SEQUENCE [LARGE SCALE GENOMIC DNA]</scope>
    <source>
        <strain evidence="3">PCC 7424</strain>
    </source>
</reference>
<gene>
    <name evidence="2" type="ordered locus">PCC7424_2834</name>
</gene>
<evidence type="ECO:0000313" key="3">
    <source>
        <dbReference type="Proteomes" id="UP000002384"/>
    </source>
</evidence>
<dbReference type="RefSeq" id="WP_015954841.1">
    <property type="nucleotide sequence ID" value="NC_011729.1"/>
</dbReference>
<dbReference type="eggNOG" id="COG2226">
    <property type="taxonomic scope" value="Bacteria"/>
</dbReference>
<dbReference type="InterPro" id="IPR029063">
    <property type="entry name" value="SAM-dependent_MTases_sf"/>
</dbReference>